<accession>A0ABS8TFX4</accession>
<protein>
    <submittedName>
        <fullName evidence="1">Uncharacterized protein</fullName>
    </submittedName>
</protein>
<name>A0ABS8TFX4_DATST</name>
<evidence type="ECO:0000313" key="2">
    <source>
        <dbReference type="Proteomes" id="UP000823775"/>
    </source>
</evidence>
<reference evidence="1 2" key="1">
    <citation type="journal article" date="2021" name="BMC Genomics">
        <title>Datura genome reveals duplications of psychoactive alkaloid biosynthetic genes and high mutation rate following tissue culture.</title>
        <authorList>
            <person name="Rajewski A."/>
            <person name="Carter-House D."/>
            <person name="Stajich J."/>
            <person name="Litt A."/>
        </authorList>
    </citation>
    <scope>NUCLEOTIDE SEQUENCE [LARGE SCALE GENOMIC DNA]</scope>
    <source>
        <strain evidence="1">AR-01</strain>
    </source>
</reference>
<keyword evidence="2" id="KW-1185">Reference proteome</keyword>
<dbReference type="EMBL" id="JACEIK010001555">
    <property type="protein sequence ID" value="MCD7470369.1"/>
    <property type="molecule type" value="Genomic_DNA"/>
</dbReference>
<dbReference type="Proteomes" id="UP000823775">
    <property type="component" value="Unassembled WGS sequence"/>
</dbReference>
<evidence type="ECO:0000313" key="1">
    <source>
        <dbReference type="EMBL" id="MCD7470369.1"/>
    </source>
</evidence>
<organism evidence="1 2">
    <name type="scientific">Datura stramonium</name>
    <name type="common">Jimsonweed</name>
    <name type="synonym">Common thornapple</name>
    <dbReference type="NCBI Taxonomy" id="4076"/>
    <lineage>
        <taxon>Eukaryota</taxon>
        <taxon>Viridiplantae</taxon>
        <taxon>Streptophyta</taxon>
        <taxon>Embryophyta</taxon>
        <taxon>Tracheophyta</taxon>
        <taxon>Spermatophyta</taxon>
        <taxon>Magnoliopsida</taxon>
        <taxon>eudicotyledons</taxon>
        <taxon>Gunneridae</taxon>
        <taxon>Pentapetalae</taxon>
        <taxon>asterids</taxon>
        <taxon>lamiids</taxon>
        <taxon>Solanales</taxon>
        <taxon>Solanaceae</taxon>
        <taxon>Solanoideae</taxon>
        <taxon>Datureae</taxon>
        <taxon>Datura</taxon>
    </lineage>
</organism>
<gene>
    <name evidence="1" type="ORF">HAX54_010162</name>
</gene>
<sequence length="256" mass="26751">MVSPRSANSKCYFDAILASVGPTHAATIVGLSLQPLPRLFGMLCTLHMPTNIKQESLEQKFRTPRGAIAALVKVVGALMLGDLALGKIVSVVVGIAVEVKFPLLRRNMAIRVAMGWRGAVEAGCGAELDDSDSSGVGLKVVAFTAFAVGCTSTCVVSGSTAQRATLVWTSNCSSCAPIFMGRGGFQLADIGQGLSKGMAERWLLCQPNGICLGNDPSKPGALILSGLVLLFVECGVNRAVGIFHLISGYCLSYDVD</sequence>
<comment type="caution">
    <text evidence="1">The sequence shown here is derived from an EMBL/GenBank/DDBJ whole genome shotgun (WGS) entry which is preliminary data.</text>
</comment>
<proteinExistence type="predicted"/>